<dbReference type="InterPro" id="IPR015683">
    <property type="entry name" value="Ionotropic_Glu_rcpt"/>
</dbReference>
<sequence length="79" mass="8873">MTMQTRVFIVHMAPSLGSQLFAKAKELGMMSEGYVWIMTNGMTNYFSSLNSSVIDTMQGVLGLKTYVPVTEELENFRGR</sequence>
<dbReference type="STRING" id="74649.A0A2P6Q183"/>
<feature type="domain" description="Receptor ligand binding region" evidence="5">
    <location>
        <begin position="2"/>
        <end position="77"/>
    </location>
</feature>
<evidence type="ECO:0000256" key="1">
    <source>
        <dbReference type="ARBA" id="ARBA00004370"/>
    </source>
</evidence>
<keyword evidence="3" id="KW-1133">Transmembrane helix</keyword>
<protein>
    <submittedName>
        <fullName evidence="6">Putative periplasmic binding protein-like I</fullName>
    </submittedName>
</protein>
<dbReference type="Proteomes" id="UP000238479">
    <property type="component" value="Chromosome 6"/>
</dbReference>
<keyword evidence="2" id="KW-0812">Transmembrane</keyword>
<gene>
    <name evidence="6" type="ORF">RchiOBHm_Chr6g0310831</name>
</gene>
<evidence type="ECO:0000313" key="6">
    <source>
        <dbReference type="EMBL" id="PRQ27950.1"/>
    </source>
</evidence>
<comment type="caution">
    <text evidence="6">The sequence shown here is derived from an EMBL/GenBank/DDBJ whole genome shotgun (WGS) entry which is preliminary data.</text>
</comment>
<dbReference type="InterPro" id="IPR028082">
    <property type="entry name" value="Peripla_BP_I"/>
</dbReference>
<organism evidence="6 7">
    <name type="scientific">Rosa chinensis</name>
    <name type="common">China rose</name>
    <dbReference type="NCBI Taxonomy" id="74649"/>
    <lineage>
        <taxon>Eukaryota</taxon>
        <taxon>Viridiplantae</taxon>
        <taxon>Streptophyta</taxon>
        <taxon>Embryophyta</taxon>
        <taxon>Tracheophyta</taxon>
        <taxon>Spermatophyta</taxon>
        <taxon>Magnoliopsida</taxon>
        <taxon>eudicotyledons</taxon>
        <taxon>Gunneridae</taxon>
        <taxon>Pentapetalae</taxon>
        <taxon>rosids</taxon>
        <taxon>fabids</taxon>
        <taxon>Rosales</taxon>
        <taxon>Rosaceae</taxon>
        <taxon>Rosoideae</taxon>
        <taxon>Rosoideae incertae sedis</taxon>
        <taxon>Rosa</taxon>
    </lineage>
</organism>
<dbReference type="Pfam" id="PF01094">
    <property type="entry name" value="ANF_receptor"/>
    <property type="match status" value="1"/>
</dbReference>
<dbReference type="PANTHER" id="PTHR34836">
    <property type="entry name" value="OS06G0188250 PROTEIN"/>
    <property type="match status" value="1"/>
</dbReference>
<dbReference type="InterPro" id="IPR001828">
    <property type="entry name" value="ANF_lig-bd_rcpt"/>
</dbReference>
<evidence type="ECO:0000256" key="4">
    <source>
        <dbReference type="ARBA" id="ARBA00023136"/>
    </source>
</evidence>
<keyword evidence="4" id="KW-0472">Membrane</keyword>
<dbReference type="GO" id="GO:0016020">
    <property type="term" value="C:membrane"/>
    <property type="evidence" value="ECO:0007669"/>
    <property type="project" value="UniProtKB-SubCell"/>
</dbReference>
<accession>A0A2P6Q183</accession>
<dbReference type="Gene3D" id="3.40.50.2300">
    <property type="match status" value="1"/>
</dbReference>
<dbReference type="EMBL" id="PDCK01000044">
    <property type="protein sequence ID" value="PRQ27950.1"/>
    <property type="molecule type" value="Genomic_DNA"/>
</dbReference>
<comment type="subcellular location">
    <subcellularLocation>
        <location evidence="1">Membrane</location>
    </subcellularLocation>
</comment>
<evidence type="ECO:0000259" key="5">
    <source>
        <dbReference type="Pfam" id="PF01094"/>
    </source>
</evidence>
<proteinExistence type="predicted"/>
<dbReference type="SUPFAM" id="SSF53822">
    <property type="entry name" value="Periplasmic binding protein-like I"/>
    <property type="match status" value="1"/>
</dbReference>
<reference evidence="6 7" key="1">
    <citation type="journal article" date="2018" name="Nat. Genet.">
        <title>The Rosa genome provides new insights in the design of modern roses.</title>
        <authorList>
            <person name="Bendahmane M."/>
        </authorList>
    </citation>
    <scope>NUCLEOTIDE SEQUENCE [LARGE SCALE GENOMIC DNA]</scope>
    <source>
        <strain evidence="7">cv. Old Blush</strain>
    </source>
</reference>
<dbReference type="Gramene" id="PRQ27950">
    <property type="protein sequence ID" value="PRQ27950"/>
    <property type="gene ID" value="RchiOBHm_Chr6g0310831"/>
</dbReference>
<keyword evidence="7" id="KW-1185">Reference proteome</keyword>
<evidence type="ECO:0000256" key="2">
    <source>
        <dbReference type="ARBA" id="ARBA00022692"/>
    </source>
</evidence>
<dbReference type="AlphaFoldDB" id="A0A2P6Q183"/>
<dbReference type="PANTHER" id="PTHR34836:SF1">
    <property type="entry name" value="OS09G0428600 PROTEIN"/>
    <property type="match status" value="1"/>
</dbReference>
<evidence type="ECO:0000256" key="3">
    <source>
        <dbReference type="ARBA" id="ARBA00022989"/>
    </source>
</evidence>
<evidence type="ECO:0000313" key="7">
    <source>
        <dbReference type="Proteomes" id="UP000238479"/>
    </source>
</evidence>
<name>A0A2P6Q183_ROSCH</name>